<sequence>MNEKNLTINVLSEYREYDVKLVNETYLKEIKQLNKKIIVLDDDPTGVQTVHDIYVYTNWDKDSIRSGFLDENKMFFILTNSRGLTEEETGKLHKEIAENVCAVSKELNQEFILVSRGDSTLRGHYPLETKVLKETLEENSQIKVDGEIICPFFQEGGRYTLNDVHYVAEGEMLVPAGNTEFAKDRTFGYASSNLAEWVEEKSKGEFRREDVISISLEELRTLDYNTTVSKLNQTKGFQKVVVNAISYEDIKVFVVSLIRSMNQGKNFMFRTAAALTKVLGGVSDKEVLTSEELKNTENRNGGIIIVGSHVNKTTRQLEQLKSNKKIKFIEFNVHLVVDDNKFRDEQQRVIKEAEESIAEGTTVTVYTRRERFDLNTGNREDDLKLSVKISDAVTSIITSLTIRPNFIIAKGGITSSDVGTKGLSVKKALVLGQILPGIPVWLTGGESKFPDMPYVIFPGNVGSDTALFDAVNKLM</sequence>
<feature type="domain" description="Four-carbon acid sugar kinase N-terminal" evidence="7">
    <location>
        <begin position="37"/>
        <end position="278"/>
    </location>
</feature>
<keyword evidence="3" id="KW-0547">Nucleotide-binding</keyword>
<dbReference type="Pfam" id="PF07005">
    <property type="entry name" value="SBD_N"/>
    <property type="match status" value="1"/>
</dbReference>
<protein>
    <submittedName>
        <fullName evidence="9">Hydroxyacid dehydrogenase</fullName>
    </submittedName>
</protein>
<feature type="domain" description="Four-carbon acid sugar kinase nucleotide binding" evidence="8">
    <location>
        <begin position="304"/>
        <end position="467"/>
    </location>
</feature>
<evidence type="ECO:0000256" key="6">
    <source>
        <dbReference type="ARBA" id="ARBA00023277"/>
    </source>
</evidence>
<evidence type="ECO:0000256" key="3">
    <source>
        <dbReference type="ARBA" id="ARBA00022741"/>
    </source>
</evidence>
<dbReference type="Proteomes" id="UP000464314">
    <property type="component" value="Chromosome"/>
</dbReference>
<dbReference type="InterPro" id="IPR010737">
    <property type="entry name" value="4-carb_acid_sugar_kinase_N"/>
</dbReference>
<dbReference type="GO" id="GO:0005524">
    <property type="term" value="F:ATP binding"/>
    <property type="evidence" value="ECO:0007669"/>
    <property type="project" value="UniProtKB-KW"/>
</dbReference>
<dbReference type="RefSeq" id="WP_161836435.1">
    <property type="nucleotide sequence ID" value="NZ_CP048000.1"/>
</dbReference>
<dbReference type="Gene3D" id="3.40.50.10840">
    <property type="entry name" value="Putative sugar-binding, N-terminal domain"/>
    <property type="match status" value="1"/>
</dbReference>
<evidence type="ECO:0000256" key="5">
    <source>
        <dbReference type="ARBA" id="ARBA00022840"/>
    </source>
</evidence>
<keyword evidence="4" id="KW-0418">Kinase</keyword>
<keyword evidence="6" id="KW-0119">Carbohydrate metabolism</keyword>
<gene>
    <name evidence="9" type="ORF">Ana3638_01645</name>
</gene>
<dbReference type="SUPFAM" id="SSF142764">
    <property type="entry name" value="YgbK-like"/>
    <property type="match status" value="1"/>
</dbReference>
<organism evidence="9 10">
    <name type="scientific">Anaerocolumna sedimenticola</name>
    <dbReference type="NCBI Taxonomy" id="2696063"/>
    <lineage>
        <taxon>Bacteria</taxon>
        <taxon>Bacillati</taxon>
        <taxon>Bacillota</taxon>
        <taxon>Clostridia</taxon>
        <taxon>Lachnospirales</taxon>
        <taxon>Lachnospiraceae</taxon>
        <taxon>Anaerocolumna</taxon>
    </lineage>
</organism>
<evidence type="ECO:0000313" key="9">
    <source>
        <dbReference type="EMBL" id="QHQ59658.1"/>
    </source>
</evidence>
<dbReference type="InterPro" id="IPR042213">
    <property type="entry name" value="NBD_C_sf"/>
</dbReference>
<keyword evidence="10" id="KW-1185">Reference proteome</keyword>
<proteinExistence type="inferred from homology"/>
<evidence type="ECO:0000256" key="4">
    <source>
        <dbReference type="ARBA" id="ARBA00022777"/>
    </source>
</evidence>
<accession>A0A6P1TK60</accession>
<dbReference type="EMBL" id="CP048000">
    <property type="protein sequence ID" value="QHQ59658.1"/>
    <property type="molecule type" value="Genomic_DNA"/>
</dbReference>
<dbReference type="InterPro" id="IPR031475">
    <property type="entry name" value="NBD_C"/>
</dbReference>
<dbReference type="GO" id="GO:0016301">
    <property type="term" value="F:kinase activity"/>
    <property type="evidence" value="ECO:0007669"/>
    <property type="project" value="UniProtKB-KW"/>
</dbReference>
<dbReference type="KEGG" id="anr:Ana3638_01645"/>
<dbReference type="Gene3D" id="3.40.980.20">
    <property type="entry name" value="Four-carbon acid sugar kinase, nucleotide binding domain"/>
    <property type="match status" value="1"/>
</dbReference>
<dbReference type="AlphaFoldDB" id="A0A6P1TK60"/>
<evidence type="ECO:0000256" key="1">
    <source>
        <dbReference type="ARBA" id="ARBA00005715"/>
    </source>
</evidence>
<dbReference type="InterPro" id="IPR037051">
    <property type="entry name" value="4-carb_acid_sugar_kinase_N_sf"/>
</dbReference>
<evidence type="ECO:0000313" key="10">
    <source>
        <dbReference type="Proteomes" id="UP000464314"/>
    </source>
</evidence>
<evidence type="ECO:0000259" key="7">
    <source>
        <dbReference type="Pfam" id="PF07005"/>
    </source>
</evidence>
<dbReference type="Pfam" id="PF17042">
    <property type="entry name" value="NBD_C"/>
    <property type="match status" value="1"/>
</dbReference>
<evidence type="ECO:0000259" key="8">
    <source>
        <dbReference type="Pfam" id="PF17042"/>
    </source>
</evidence>
<keyword evidence="2" id="KW-0808">Transferase</keyword>
<name>A0A6P1TK60_9FIRM</name>
<evidence type="ECO:0000256" key="2">
    <source>
        <dbReference type="ARBA" id="ARBA00022679"/>
    </source>
</evidence>
<reference evidence="9 10" key="1">
    <citation type="submission" date="2020-01" db="EMBL/GenBank/DDBJ databases">
        <title>Genome analysis of Anaerocolumna sp. CBA3638.</title>
        <authorList>
            <person name="Kim J."/>
            <person name="Roh S.W."/>
        </authorList>
    </citation>
    <scope>NUCLEOTIDE SEQUENCE [LARGE SCALE GENOMIC DNA]</scope>
    <source>
        <strain evidence="9 10">CBA3638</strain>
    </source>
</reference>
<keyword evidence="5" id="KW-0067">ATP-binding</keyword>
<comment type="similarity">
    <text evidence="1">Belongs to the four-carbon acid sugar kinase family.</text>
</comment>